<proteinExistence type="predicted"/>
<dbReference type="EMBL" id="LR796886">
    <property type="protein sequence ID" value="CAB4172595.1"/>
    <property type="molecule type" value="Genomic_DNA"/>
</dbReference>
<feature type="compositionally biased region" description="Basic and acidic residues" evidence="1">
    <location>
        <begin position="268"/>
        <end position="285"/>
    </location>
</feature>
<sequence>MVDYNIAIPQQQLFQAPDTMQNFMRMQQMDQAQTQAMGLNKLREMQTRGLAQDQQLTALKMQATRQEMATAAAARAQATADQNALLGAIRGSVVGDNGPQMPDLTTAANRLVATGNLGPAATALSAANAFTDTEKKKVDLSKVNSEVVDKDLATFRTFAPTVRTPEDAGLFAAAMFDHPSLGKLMSHMGLSREQAINKARQDFASDPQRWTAASVGLSGPQVVDTLKQKQTPTDLGGQISTQNYDAFGRPVGAPTTQDKTLTPAEAVRGNKIEIPKPKPGEKWNAEQERMDSIPGSDLYISQSIKHEKDSKALKGVARKTEEATNLIDRILEPKNQKGFENNFGGYTRYATRLQSGETANVRNLIEQFKSTLKSAGLEEFRTGGSIGAMTEREWPIVEKEIASLSPDMTVDEAKAVMRRVQSRLQRMNGDARETYDETWGRTQFHKPQANKATTGENAAAKETNVDELLKLYPGSK</sequence>
<feature type="region of interest" description="Disordered" evidence="1">
    <location>
        <begin position="252"/>
        <end position="285"/>
    </location>
</feature>
<evidence type="ECO:0000256" key="1">
    <source>
        <dbReference type="SAM" id="MobiDB-lite"/>
    </source>
</evidence>
<name>A0A6J5PTR6_9CAUD</name>
<evidence type="ECO:0000313" key="2">
    <source>
        <dbReference type="EMBL" id="CAB4172595.1"/>
    </source>
</evidence>
<protein>
    <submittedName>
        <fullName evidence="2">Uncharacterized protein</fullName>
    </submittedName>
</protein>
<gene>
    <name evidence="2" type="ORF">UFOVP934_27</name>
</gene>
<reference evidence="2" key="1">
    <citation type="submission" date="2020-05" db="EMBL/GenBank/DDBJ databases">
        <authorList>
            <person name="Chiriac C."/>
            <person name="Salcher M."/>
            <person name="Ghai R."/>
            <person name="Kavagutti S V."/>
        </authorList>
    </citation>
    <scope>NUCLEOTIDE SEQUENCE</scope>
</reference>
<accession>A0A6J5PTR6</accession>
<organism evidence="2">
    <name type="scientific">uncultured Caudovirales phage</name>
    <dbReference type="NCBI Taxonomy" id="2100421"/>
    <lineage>
        <taxon>Viruses</taxon>
        <taxon>Duplodnaviria</taxon>
        <taxon>Heunggongvirae</taxon>
        <taxon>Uroviricota</taxon>
        <taxon>Caudoviricetes</taxon>
        <taxon>Peduoviridae</taxon>
        <taxon>Maltschvirus</taxon>
        <taxon>Maltschvirus maltsch</taxon>
    </lineage>
</organism>